<organism evidence="1 2">
    <name type="scientific">Bifidobacterium oedipodis</name>
    <dbReference type="NCBI Taxonomy" id="2675322"/>
    <lineage>
        <taxon>Bacteria</taxon>
        <taxon>Bacillati</taxon>
        <taxon>Actinomycetota</taxon>
        <taxon>Actinomycetes</taxon>
        <taxon>Bifidobacteriales</taxon>
        <taxon>Bifidobacteriaceae</taxon>
        <taxon>Bifidobacterium</taxon>
    </lineage>
</organism>
<protein>
    <submittedName>
        <fullName evidence="1">Uncharacterized protein</fullName>
    </submittedName>
</protein>
<gene>
    <name evidence="1" type="ORF">G1C95_2406</name>
</gene>
<evidence type="ECO:0000313" key="1">
    <source>
        <dbReference type="EMBL" id="NMM95218.1"/>
    </source>
</evidence>
<comment type="caution">
    <text evidence="1">The sequence shown here is derived from an EMBL/GenBank/DDBJ whole genome shotgun (WGS) entry which is preliminary data.</text>
</comment>
<sequence>MANGVHYLEMVEPIKQLKREWRLEEALVLCMQAVETAENDSTAECGIREPAPWYTEQAAIVLRKLKRPDDEEKLLCCYLDHVPKNCMRRTGAVSIAQRLEKLQAKRRTKWS</sequence>
<name>A0A7Y0ESK4_9BIFI</name>
<dbReference type="Proteomes" id="UP000532194">
    <property type="component" value="Unassembled WGS sequence"/>
</dbReference>
<dbReference type="EMBL" id="JAAIII010000011">
    <property type="protein sequence ID" value="NMM95218.1"/>
    <property type="molecule type" value="Genomic_DNA"/>
</dbReference>
<accession>A0A7Y0ESK4</accession>
<keyword evidence="2" id="KW-1185">Reference proteome</keyword>
<dbReference type="AlphaFoldDB" id="A0A7Y0ESK4"/>
<proteinExistence type="predicted"/>
<dbReference type="RefSeq" id="WP_169173215.1">
    <property type="nucleotide sequence ID" value="NZ_JAAIII010000011.1"/>
</dbReference>
<evidence type="ECO:0000313" key="2">
    <source>
        <dbReference type="Proteomes" id="UP000532194"/>
    </source>
</evidence>
<reference evidence="1 2" key="1">
    <citation type="submission" date="2020-02" db="EMBL/GenBank/DDBJ databases">
        <title>Characterization of phylogenetic diversity of novel bifidobacterial species isolated in Czech ZOOs.</title>
        <authorList>
            <person name="Lugli G.A."/>
            <person name="Vera N.B."/>
            <person name="Ventura M."/>
        </authorList>
    </citation>
    <scope>NUCLEOTIDE SEQUENCE [LARGE SCALE GENOMIC DNA]</scope>
    <source>
        <strain evidence="1 2">DSM 109957</strain>
    </source>
</reference>